<evidence type="ECO:0000313" key="7">
    <source>
        <dbReference type="EMBL" id="KER20080.1"/>
    </source>
</evidence>
<dbReference type="CTD" id="20329562"/>
<dbReference type="GeneID" id="20329562"/>
<evidence type="ECO:0000256" key="2">
    <source>
        <dbReference type="ARBA" id="ARBA00022737"/>
    </source>
</evidence>
<dbReference type="InterPro" id="IPR013087">
    <property type="entry name" value="Znf_C2H2_type"/>
</dbReference>
<dbReference type="GO" id="GO:0000981">
    <property type="term" value="F:DNA-binding transcription factor activity, RNA polymerase II-specific"/>
    <property type="evidence" value="ECO:0007669"/>
    <property type="project" value="TreeGrafter"/>
</dbReference>
<keyword evidence="2" id="KW-0677">Repeat</keyword>
<dbReference type="InterPro" id="IPR036236">
    <property type="entry name" value="Znf_C2H2_sf"/>
</dbReference>
<feature type="domain" description="C2H2-type" evidence="6">
    <location>
        <begin position="206"/>
        <end position="234"/>
    </location>
</feature>
<keyword evidence="1" id="KW-0479">Metal-binding</keyword>
<feature type="domain" description="C2H2-type" evidence="6">
    <location>
        <begin position="148"/>
        <end position="176"/>
    </location>
</feature>
<feature type="domain" description="C2H2-type" evidence="6">
    <location>
        <begin position="177"/>
        <end position="205"/>
    </location>
</feature>
<proteinExistence type="predicted"/>
<reference evidence="7 8" key="1">
    <citation type="submission" date="2013-11" db="EMBL/GenBank/DDBJ databases">
        <title>Opisthorchis viverrini - life in the bile duct.</title>
        <authorList>
            <person name="Young N.D."/>
            <person name="Nagarajan N."/>
            <person name="Lin S.J."/>
            <person name="Korhonen P.K."/>
            <person name="Jex A.R."/>
            <person name="Hall R.S."/>
            <person name="Safavi-Hemami H."/>
            <person name="Kaewkong W."/>
            <person name="Bertrand D."/>
            <person name="Gao S."/>
            <person name="Seet Q."/>
            <person name="Wongkham S."/>
            <person name="Teh B.T."/>
            <person name="Wongkham C."/>
            <person name="Intapan P.M."/>
            <person name="Maleewong W."/>
            <person name="Yang X."/>
            <person name="Hu M."/>
            <person name="Wang Z."/>
            <person name="Hofmann A."/>
            <person name="Sternberg P.W."/>
            <person name="Tan P."/>
            <person name="Wang J."/>
            <person name="Gasser R.B."/>
        </authorList>
    </citation>
    <scope>NUCLEOTIDE SEQUENCE [LARGE SCALE GENOMIC DNA]</scope>
</reference>
<dbReference type="OrthoDB" id="6077919at2759"/>
<feature type="non-terminal residue" evidence="7">
    <location>
        <position position="317"/>
    </location>
</feature>
<dbReference type="PANTHER" id="PTHR24408:SF61">
    <property type="entry name" value="E3 SUMO-PROTEIN LIGASE ZNF451"/>
    <property type="match status" value="1"/>
</dbReference>
<dbReference type="STRING" id="6198.A0A074ZA16"/>
<gene>
    <name evidence="7" type="ORF">T265_15397</name>
</gene>
<keyword evidence="3 5" id="KW-0863">Zinc-finger</keyword>
<feature type="domain" description="C2H2-type" evidence="6">
    <location>
        <begin position="74"/>
        <end position="101"/>
    </location>
</feature>
<dbReference type="GO" id="GO:0043565">
    <property type="term" value="F:sequence-specific DNA binding"/>
    <property type="evidence" value="ECO:0007669"/>
    <property type="project" value="TreeGrafter"/>
</dbReference>
<dbReference type="GO" id="GO:0008270">
    <property type="term" value="F:zinc ion binding"/>
    <property type="evidence" value="ECO:0007669"/>
    <property type="project" value="UniProtKB-KW"/>
</dbReference>
<dbReference type="PROSITE" id="PS50157">
    <property type="entry name" value="ZINC_FINGER_C2H2_2"/>
    <property type="match status" value="5"/>
</dbReference>
<dbReference type="PANTHER" id="PTHR24408">
    <property type="entry name" value="ZINC FINGER PROTEIN"/>
    <property type="match status" value="1"/>
</dbReference>
<sequence length="317" mass="36614">MNTPFVTAGPANPTFQTISKETVEFMQSSSSSEQSFRTGRQTQLLTDPEEACVKNVPSDEPKNVTEKVKKCKLYQCPDCSKTFPNPSSLSLHHNKHSALHDYQCTLCSRVYIYRTGLYQHMKTKHPGHTYFPTRLSRAQSKEMRQMEFTCDVCQKCFDKLKYLRRHQKHVHTTEGRVVCEECGLNFFGKTSLNMHVRAKHTKADPFKCTRCGKTFLYVSSYMRHVKVAHESDQTEKTATPNSHVYLFIFGRHLKPSHSGQASLLTKISTAPSLRIYECHARQEEFPNVPCLEVRNVHMHTNLRYPGSEEYHFLLKNQ</sequence>
<evidence type="ECO:0000256" key="3">
    <source>
        <dbReference type="ARBA" id="ARBA00022771"/>
    </source>
</evidence>
<feature type="domain" description="C2H2-type" evidence="6">
    <location>
        <begin position="102"/>
        <end position="130"/>
    </location>
</feature>
<dbReference type="AlphaFoldDB" id="A0A074ZA16"/>
<keyword evidence="8" id="KW-1185">Reference proteome</keyword>
<dbReference type="EMBL" id="KL597096">
    <property type="protein sequence ID" value="KER20080.1"/>
    <property type="molecule type" value="Genomic_DNA"/>
</dbReference>
<evidence type="ECO:0000256" key="1">
    <source>
        <dbReference type="ARBA" id="ARBA00022723"/>
    </source>
</evidence>
<accession>A0A074ZA16</accession>
<dbReference type="KEGG" id="ovi:T265_15397"/>
<dbReference type="Proteomes" id="UP000054324">
    <property type="component" value="Unassembled WGS sequence"/>
</dbReference>
<dbReference type="RefSeq" id="XP_009176174.1">
    <property type="nucleotide sequence ID" value="XM_009177910.1"/>
</dbReference>
<dbReference type="PROSITE" id="PS00028">
    <property type="entry name" value="ZINC_FINGER_C2H2_1"/>
    <property type="match status" value="5"/>
</dbReference>
<dbReference type="Gene3D" id="3.30.160.60">
    <property type="entry name" value="Classic Zinc Finger"/>
    <property type="match status" value="3"/>
</dbReference>
<dbReference type="SMART" id="SM00355">
    <property type="entry name" value="ZnF_C2H2"/>
    <property type="match status" value="5"/>
</dbReference>
<dbReference type="GO" id="GO:0005634">
    <property type="term" value="C:nucleus"/>
    <property type="evidence" value="ECO:0007669"/>
    <property type="project" value="TreeGrafter"/>
</dbReference>
<organism evidence="7 8">
    <name type="scientific">Opisthorchis viverrini</name>
    <name type="common">Southeast Asian liver fluke</name>
    <dbReference type="NCBI Taxonomy" id="6198"/>
    <lineage>
        <taxon>Eukaryota</taxon>
        <taxon>Metazoa</taxon>
        <taxon>Spiralia</taxon>
        <taxon>Lophotrochozoa</taxon>
        <taxon>Platyhelminthes</taxon>
        <taxon>Trematoda</taxon>
        <taxon>Digenea</taxon>
        <taxon>Opisthorchiida</taxon>
        <taxon>Opisthorchiata</taxon>
        <taxon>Opisthorchiidae</taxon>
        <taxon>Opisthorchis</taxon>
    </lineage>
</organism>
<dbReference type="Pfam" id="PF00096">
    <property type="entry name" value="zf-C2H2"/>
    <property type="match status" value="3"/>
</dbReference>
<keyword evidence="4" id="KW-0862">Zinc</keyword>
<evidence type="ECO:0000259" key="6">
    <source>
        <dbReference type="PROSITE" id="PS50157"/>
    </source>
</evidence>
<protein>
    <recommendedName>
        <fullName evidence="6">C2H2-type domain-containing protein</fullName>
    </recommendedName>
</protein>
<evidence type="ECO:0000256" key="4">
    <source>
        <dbReference type="ARBA" id="ARBA00022833"/>
    </source>
</evidence>
<evidence type="ECO:0000256" key="5">
    <source>
        <dbReference type="PROSITE-ProRule" id="PRU00042"/>
    </source>
</evidence>
<dbReference type="SUPFAM" id="SSF57667">
    <property type="entry name" value="beta-beta-alpha zinc fingers"/>
    <property type="match status" value="3"/>
</dbReference>
<evidence type="ECO:0000313" key="8">
    <source>
        <dbReference type="Proteomes" id="UP000054324"/>
    </source>
</evidence>
<name>A0A074ZA16_OPIVI</name>